<feature type="disulfide bond" evidence="5">
    <location>
        <begin position="355"/>
        <end position="382"/>
    </location>
</feature>
<accession>A0A7R9KCW9</accession>
<dbReference type="Proteomes" id="UP000759131">
    <property type="component" value="Unassembled WGS sequence"/>
</dbReference>
<dbReference type="InterPro" id="IPR050350">
    <property type="entry name" value="Compl-Cell_Adhes-Reg"/>
</dbReference>
<evidence type="ECO:0000256" key="4">
    <source>
        <dbReference type="ARBA" id="ARBA00023180"/>
    </source>
</evidence>
<dbReference type="InterPro" id="IPR000436">
    <property type="entry name" value="Sushi_SCR_CCP_dom"/>
</dbReference>
<sequence length="471" mass="52907">MKLNEILLSIVTSLVLLVLNGCDSVINVSDSDVSNVAQSVAQHNHITATDRNQHFHFCGEPPVVVNAVSNLMRNQKHNVFKVGEIAIYSCDVGYEKVSGNEETQCVVTDGPNGVMSSRWQPIDLMCQPVKCSDPGHVDDATRRVTAHFLYNTNVVYECKDGFRMIGVPFMTCKADGHWNRPKPNCQKKRCPEVESVANGRIVYSDVERKTDSKLEYVCQPGFKLNALNAIRYCRQDDSWSDLQHMNETSLECLVVKCESPIRPHTGLRILPSRSKSGNSYKPGDVIIFSCDTSPKTKASSKCLTDGQWSRGPPHCPEKTNYCPTIGDFVHGFYNSSTNLSKSISIKVNTRIAFYCDDSYILEGSPSMTCLSNGVWNTSVPKCAFNEAVRQSQSSQLTILITSIAALVVIVFVISCVVVCRWRQQQVQRRRWQQYFGHYNHRQSKTNIMLNQNEMKCFRQTPPKPTVPVTDL</sequence>
<dbReference type="Pfam" id="PF00084">
    <property type="entry name" value="Sushi"/>
    <property type="match status" value="5"/>
</dbReference>
<feature type="domain" description="Sushi" evidence="8">
    <location>
        <begin position="255"/>
        <end position="317"/>
    </location>
</feature>
<dbReference type="EMBL" id="OC854648">
    <property type="protein sequence ID" value="CAD7619880.1"/>
    <property type="molecule type" value="Genomic_DNA"/>
</dbReference>
<dbReference type="AlphaFoldDB" id="A0A7R9KCW9"/>
<gene>
    <name evidence="9" type="ORF">OSB1V03_LOCUS377</name>
</gene>
<dbReference type="SUPFAM" id="SSF57535">
    <property type="entry name" value="Complement control module/SCR domain"/>
    <property type="match status" value="5"/>
</dbReference>
<feature type="transmembrane region" description="Helical" evidence="6">
    <location>
        <begin position="396"/>
        <end position="421"/>
    </location>
</feature>
<feature type="chain" id="PRO_5036210855" description="Sushi domain-containing protein" evidence="7">
    <location>
        <begin position="25"/>
        <end position="471"/>
    </location>
</feature>
<feature type="signal peptide" evidence="7">
    <location>
        <begin position="1"/>
        <end position="24"/>
    </location>
</feature>
<reference evidence="9" key="1">
    <citation type="submission" date="2020-11" db="EMBL/GenBank/DDBJ databases">
        <authorList>
            <person name="Tran Van P."/>
        </authorList>
    </citation>
    <scope>NUCLEOTIDE SEQUENCE</scope>
</reference>
<feature type="domain" description="Sushi" evidence="8">
    <location>
        <begin position="188"/>
        <end position="254"/>
    </location>
</feature>
<dbReference type="PANTHER" id="PTHR19325">
    <property type="entry name" value="COMPLEMENT COMPONENT-RELATED SUSHI DOMAIN-CONTAINING"/>
    <property type="match status" value="1"/>
</dbReference>
<keyword evidence="4" id="KW-0325">Glycoprotein</keyword>
<dbReference type="EMBL" id="CAJPIZ010000073">
    <property type="protein sequence ID" value="CAG2100310.1"/>
    <property type="molecule type" value="Genomic_DNA"/>
</dbReference>
<keyword evidence="6" id="KW-0472">Membrane</keyword>
<organism evidence="9">
    <name type="scientific">Medioppia subpectinata</name>
    <dbReference type="NCBI Taxonomy" id="1979941"/>
    <lineage>
        <taxon>Eukaryota</taxon>
        <taxon>Metazoa</taxon>
        <taxon>Ecdysozoa</taxon>
        <taxon>Arthropoda</taxon>
        <taxon>Chelicerata</taxon>
        <taxon>Arachnida</taxon>
        <taxon>Acari</taxon>
        <taxon>Acariformes</taxon>
        <taxon>Sarcoptiformes</taxon>
        <taxon>Oribatida</taxon>
        <taxon>Brachypylina</taxon>
        <taxon>Oppioidea</taxon>
        <taxon>Oppiidae</taxon>
        <taxon>Medioppia</taxon>
    </lineage>
</organism>
<dbReference type="PANTHER" id="PTHR19325:SF575">
    <property type="entry name" value="LOCOMOTION-RELATED PROTEIN HIKARU GENKI"/>
    <property type="match status" value="1"/>
</dbReference>
<evidence type="ECO:0000256" key="7">
    <source>
        <dbReference type="SAM" id="SignalP"/>
    </source>
</evidence>
<evidence type="ECO:0000256" key="2">
    <source>
        <dbReference type="ARBA" id="ARBA00022737"/>
    </source>
</evidence>
<evidence type="ECO:0000313" key="9">
    <source>
        <dbReference type="EMBL" id="CAD7619880.1"/>
    </source>
</evidence>
<feature type="domain" description="Sushi" evidence="8">
    <location>
        <begin position="56"/>
        <end position="128"/>
    </location>
</feature>
<comment type="caution">
    <text evidence="5">Lacks conserved residue(s) required for the propagation of feature annotation.</text>
</comment>
<proteinExistence type="predicted"/>
<keyword evidence="1 5" id="KW-0768">Sushi</keyword>
<dbReference type="OrthoDB" id="6499124at2759"/>
<dbReference type="PROSITE" id="PS50923">
    <property type="entry name" value="SUSHI"/>
    <property type="match status" value="5"/>
</dbReference>
<keyword evidence="3 5" id="KW-1015">Disulfide bond</keyword>
<evidence type="ECO:0000313" key="10">
    <source>
        <dbReference type="Proteomes" id="UP000759131"/>
    </source>
</evidence>
<feature type="disulfide bond" evidence="5">
    <location>
        <begin position="158"/>
        <end position="185"/>
    </location>
</feature>
<feature type="disulfide bond" evidence="5">
    <location>
        <begin position="190"/>
        <end position="233"/>
    </location>
</feature>
<dbReference type="SMART" id="SM00032">
    <property type="entry name" value="CCP"/>
    <property type="match status" value="5"/>
</dbReference>
<keyword evidence="10" id="KW-1185">Reference proteome</keyword>
<feature type="domain" description="Sushi" evidence="8">
    <location>
        <begin position="129"/>
        <end position="187"/>
    </location>
</feature>
<dbReference type="CDD" id="cd00033">
    <property type="entry name" value="CCP"/>
    <property type="match status" value="5"/>
</dbReference>
<keyword evidence="7" id="KW-0732">Signal</keyword>
<evidence type="ECO:0000256" key="5">
    <source>
        <dbReference type="PROSITE-ProRule" id="PRU00302"/>
    </source>
</evidence>
<name>A0A7R9KCW9_9ACAR</name>
<protein>
    <recommendedName>
        <fullName evidence="8">Sushi domain-containing protein</fullName>
    </recommendedName>
</protein>
<evidence type="ECO:0000259" key="8">
    <source>
        <dbReference type="PROSITE" id="PS50923"/>
    </source>
</evidence>
<keyword evidence="6" id="KW-1133">Transmembrane helix</keyword>
<keyword evidence="6" id="KW-0812">Transmembrane</keyword>
<dbReference type="Gene3D" id="2.10.70.10">
    <property type="entry name" value="Complement Module, domain 1"/>
    <property type="match status" value="5"/>
</dbReference>
<evidence type="ECO:0000256" key="6">
    <source>
        <dbReference type="SAM" id="Phobius"/>
    </source>
</evidence>
<dbReference type="InterPro" id="IPR035976">
    <property type="entry name" value="Sushi/SCR/CCP_sf"/>
</dbReference>
<evidence type="ECO:0000256" key="3">
    <source>
        <dbReference type="ARBA" id="ARBA00023157"/>
    </source>
</evidence>
<keyword evidence="2" id="KW-0677">Repeat</keyword>
<feature type="domain" description="Sushi" evidence="8">
    <location>
        <begin position="320"/>
        <end position="384"/>
    </location>
</feature>
<evidence type="ECO:0000256" key="1">
    <source>
        <dbReference type="ARBA" id="ARBA00022659"/>
    </source>
</evidence>